<reference evidence="1 2" key="1">
    <citation type="submission" date="2024-06" db="EMBL/GenBank/DDBJ databases">
        <title>Genomic Encyclopedia of Type Strains, Phase IV (KMG-IV): sequencing the most valuable type-strain genomes for metagenomic binning, comparative biology and taxonomic classification.</title>
        <authorList>
            <person name="Goeker M."/>
        </authorList>
    </citation>
    <scope>NUCLEOTIDE SEQUENCE [LARGE SCALE GENOMIC DNA]</scope>
    <source>
        <strain evidence="1 2">DSM 15349</strain>
    </source>
</reference>
<accession>A0ABV2JMP2</accession>
<sequence length="116" mass="13601">MRSYLPYQVFRSFLDKSSKKWMEFFTSEPALSMTTEGVEQVEDMPTQMKWMLIRQLYLGQLLVDVEVLDEGQYKKYTGYVQDLHQNGISFQTEDHYLSIEITSISSLELSPLAWEG</sequence>
<dbReference type="RefSeq" id="WP_354281684.1">
    <property type="nucleotide sequence ID" value="NZ_JBEPMK010000007.1"/>
</dbReference>
<evidence type="ECO:0000313" key="1">
    <source>
        <dbReference type="EMBL" id="MET3645181.1"/>
    </source>
</evidence>
<dbReference type="EMBL" id="JBEPMK010000007">
    <property type="protein sequence ID" value="MET3645181.1"/>
    <property type="molecule type" value="Genomic_DNA"/>
</dbReference>
<evidence type="ECO:0008006" key="3">
    <source>
        <dbReference type="Google" id="ProtNLM"/>
    </source>
</evidence>
<name>A0ABV2JMP2_9STRE</name>
<keyword evidence="2" id="KW-1185">Reference proteome</keyword>
<comment type="caution">
    <text evidence="1">The sequence shown here is derived from an EMBL/GenBank/DDBJ whole genome shotgun (WGS) entry which is preliminary data.</text>
</comment>
<proteinExistence type="predicted"/>
<dbReference type="Proteomes" id="UP001549055">
    <property type="component" value="Unassembled WGS sequence"/>
</dbReference>
<gene>
    <name evidence="1" type="ORF">ABID27_001830</name>
</gene>
<evidence type="ECO:0000313" key="2">
    <source>
        <dbReference type="Proteomes" id="UP001549055"/>
    </source>
</evidence>
<organism evidence="1 2">
    <name type="scientific">Streptococcus gallinaceus</name>
    <dbReference type="NCBI Taxonomy" id="165758"/>
    <lineage>
        <taxon>Bacteria</taxon>
        <taxon>Bacillati</taxon>
        <taxon>Bacillota</taxon>
        <taxon>Bacilli</taxon>
        <taxon>Lactobacillales</taxon>
        <taxon>Streptococcaceae</taxon>
        <taxon>Streptococcus</taxon>
    </lineage>
</organism>
<protein>
    <recommendedName>
        <fullName evidence="3">YolD-like protein</fullName>
    </recommendedName>
</protein>